<dbReference type="InterPro" id="IPR055592">
    <property type="entry name" value="DUF7168"/>
</dbReference>
<accession>A0A0C1VTV7</accession>
<feature type="domain" description="DUF7168" evidence="3">
    <location>
        <begin position="56"/>
        <end position="197"/>
    </location>
</feature>
<comment type="caution">
    <text evidence="4">The sequence shown here is derived from an EMBL/GenBank/DDBJ whole genome shotgun (WGS) entry which is preliminary data.</text>
</comment>
<proteinExistence type="predicted"/>
<organism evidence="4 5">
    <name type="scientific">Vibrio owensii CAIM 1854 = LMG 25443</name>
    <dbReference type="NCBI Taxonomy" id="1229493"/>
    <lineage>
        <taxon>Bacteria</taxon>
        <taxon>Pseudomonadati</taxon>
        <taxon>Pseudomonadota</taxon>
        <taxon>Gammaproteobacteria</taxon>
        <taxon>Vibrionales</taxon>
        <taxon>Vibrionaceae</taxon>
        <taxon>Vibrio</taxon>
    </lineage>
</organism>
<evidence type="ECO:0000313" key="5">
    <source>
        <dbReference type="Proteomes" id="UP000031586"/>
    </source>
</evidence>
<dbReference type="PATRIC" id="fig|1229493.5.peg.1172"/>
<name>A0A0C1VTV7_9VIBR</name>
<dbReference type="Pfam" id="PF23771">
    <property type="entry name" value="DUF7168"/>
    <property type="match status" value="1"/>
</dbReference>
<protein>
    <submittedName>
        <fullName evidence="4">Uncharacterized protein</fullName>
    </submittedName>
</protein>
<dbReference type="Pfam" id="PF10979">
    <property type="entry name" value="DUF2786"/>
    <property type="match status" value="1"/>
</dbReference>
<dbReference type="RefSeq" id="WP_020194525.1">
    <property type="nucleotide sequence ID" value="NZ_BAOH01000005.1"/>
</dbReference>
<gene>
    <name evidence="4" type="ORF">H735_10415</name>
</gene>
<evidence type="ECO:0000256" key="1">
    <source>
        <dbReference type="SAM" id="MobiDB-lite"/>
    </source>
</evidence>
<feature type="region of interest" description="Disordered" evidence="1">
    <location>
        <begin position="227"/>
        <end position="247"/>
    </location>
</feature>
<reference evidence="4 5" key="1">
    <citation type="submission" date="2014-07" db="EMBL/GenBank/DDBJ databases">
        <title>Unique and conserved regions in Vibrio harveyi and related species in comparison with the shrimp pathogen Vibrio harveyi CAIM 1792.</title>
        <authorList>
            <person name="Espinoza-Valles I."/>
            <person name="Vora G."/>
            <person name="Leekitcharoenphon P."/>
            <person name="Ussery D."/>
            <person name="Hoj L."/>
            <person name="Gomez-Gil B."/>
        </authorList>
    </citation>
    <scope>NUCLEOTIDE SEQUENCE [LARGE SCALE GENOMIC DNA]</scope>
    <source>
        <strain evidence="5">CAIM 1854 / LMG 25443</strain>
    </source>
</reference>
<dbReference type="Proteomes" id="UP000031586">
    <property type="component" value="Unassembled WGS sequence"/>
</dbReference>
<evidence type="ECO:0000259" key="2">
    <source>
        <dbReference type="Pfam" id="PF10979"/>
    </source>
</evidence>
<evidence type="ECO:0000259" key="3">
    <source>
        <dbReference type="Pfam" id="PF23771"/>
    </source>
</evidence>
<dbReference type="InterPro" id="IPR024498">
    <property type="entry name" value="DUF2786"/>
</dbReference>
<dbReference type="EMBL" id="JPRD01000015">
    <property type="protein sequence ID" value="KIF53328.1"/>
    <property type="molecule type" value="Genomic_DNA"/>
</dbReference>
<dbReference type="PIRSF" id="PIRSF028111">
    <property type="entry name" value="UCP028111"/>
    <property type="match status" value="1"/>
</dbReference>
<feature type="domain" description="DUF2786" evidence="2">
    <location>
        <begin position="5"/>
        <end position="43"/>
    </location>
</feature>
<sequence>MSDEKVLDRIKKCLALAESQNPNEAAQALKAAQRLMQKHNLEHFDVMIKRKTSALKLNMKLQRHVDHLVRYIGSAFGCDVIYESEAREVSLWSDLYQCYQIRLRYHQRVSFIGTEHAATVSVYAFENLHRLMTDARKVFMDSLHGNSKRKTKTEKSDAFALGWVMAVGRNLPQMDVAQNVMADTQAYIKKHFGPLEAIDVRPMDEDKMMNQMVSGYQTGLHVNVHTGVDGSTEQGSEPSLLECTQVK</sequence>
<evidence type="ECO:0000313" key="4">
    <source>
        <dbReference type="EMBL" id="KIF53328.1"/>
    </source>
</evidence>
<dbReference type="AlphaFoldDB" id="A0A0C1VTV7"/>
<dbReference type="InterPro" id="IPR016868">
    <property type="entry name" value="Phage_B3_Orf5"/>
</dbReference>